<dbReference type="InterPro" id="IPR001007">
    <property type="entry name" value="VWF_dom"/>
</dbReference>
<evidence type="ECO:0000313" key="9">
    <source>
        <dbReference type="Proteomes" id="UP000265000"/>
    </source>
</evidence>
<dbReference type="SMART" id="SM00214">
    <property type="entry name" value="VWC"/>
    <property type="match status" value="3"/>
</dbReference>
<dbReference type="Gene3D" id="2.10.25.10">
    <property type="entry name" value="Laminin"/>
    <property type="match status" value="1"/>
</dbReference>
<evidence type="ECO:0000256" key="5">
    <source>
        <dbReference type="ARBA" id="ARBA00023157"/>
    </source>
</evidence>
<protein>
    <recommendedName>
        <fullName evidence="10">BMP binding endothelial regulator</fullName>
    </recommendedName>
</protein>
<reference evidence="8" key="2">
    <citation type="submission" date="2025-09" db="UniProtKB">
        <authorList>
            <consortium name="Ensembl"/>
        </authorList>
    </citation>
    <scope>IDENTIFICATION</scope>
</reference>
<dbReference type="SMART" id="SM00215">
    <property type="entry name" value="VWC_out"/>
    <property type="match status" value="1"/>
</dbReference>
<keyword evidence="2" id="KW-0964">Secreted</keyword>
<dbReference type="InterPro" id="IPR036084">
    <property type="entry name" value="Ser_inhib-like_sf"/>
</dbReference>
<dbReference type="PROSITE" id="PS51233">
    <property type="entry name" value="VWFD"/>
    <property type="match status" value="1"/>
</dbReference>
<dbReference type="STRING" id="8078.ENSFHEP00000002892"/>
<dbReference type="SMART" id="SM00832">
    <property type="entry name" value="C8"/>
    <property type="match status" value="1"/>
</dbReference>
<dbReference type="InterPro" id="IPR002919">
    <property type="entry name" value="TIL_dom"/>
</dbReference>
<dbReference type="SUPFAM" id="SSF57603">
    <property type="entry name" value="FnI-like domain"/>
    <property type="match status" value="3"/>
</dbReference>
<dbReference type="GeneTree" id="ENSGT00940000160243"/>
<dbReference type="Pfam" id="PF23334">
    <property type="entry name" value="VWC2L_2nd"/>
    <property type="match status" value="1"/>
</dbReference>
<feature type="domain" description="VWFC" evidence="6">
    <location>
        <begin position="177"/>
        <end position="272"/>
    </location>
</feature>
<dbReference type="SUPFAM" id="SSF57567">
    <property type="entry name" value="Serine protease inhibitors"/>
    <property type="match status" value="1"/>
</dbReference>
<reference evidence="8" key="1">
    <citation type="submission" date="2025-08" db="UniProtKB">
        <authorList>
            <consortium name="Ensembl"/>
        </authorList>
    </citation>
    <scope>IDENTIFICATION</scope>
</reference>
<dbReference type="InterPro" id="IPR052424">
    <property type="entry name" value="Kielin_Chordin-BMP_Reg"/>
</dbReference>
<dbReference type="PROSITE" id="PS50184">
    <property type="entry name" value="VWFC_2"/>
    <property type="match status" value="3"/>
</dbReference>
<proteinExistence type="predicted"/>
<dbReference type="Pfam" id="PF01826">
    <property type="entry name" value="TIL"/>
    <property type="match status" value="1"/>
</dbReference>
<evidence type="ECO:0000256" key="2">
    <source>
        <dbReference type="ARBA" id="ARBA00022525"/>
    </source>
</evidence>
<dbReference type="Proteomes" id="UP000265000">
    <property type="component" value="Unplaced"/>
</dbReference>
<dbReference type="Pfam" id="PF00094">
    <property type="entry name" value="VWD"/>
    <property type="match status" value="2"/>
</dbReference>
<keyword evidence="9" id="KW-1185">Reference proteome</keyword>
<evidence type="ECO:0008006" key="10">
    <source>
        <dbReference type="Google" id="ProtNLM"/>
    </source>
</evidence>
<sequence>CLYEGVEHLHGHTFQSLSNPCERCTCVRGTVSCVSPNCPSAPCDNPVIQPGRCCPECTGDFRSCYLKQNTLSWFADSTPCMTCTCVNGVTTCSEVRCASPCANLRTVPGECCPVCAGEIELERCDSLRYCGNTESVFITKDLTWTCLQQTCPELSCPHNEQHSPPDSCCPVCNDSKESCLYQGTVYHSDEQWELDECTSCTCVSGDVHCRSERCPPLTCAACLKVPEAAAKSCVAILTCQLVVILCTCTGKTNCYCRNMPAVIPGLCCPHCLSRPATCTAFGDPHYRTFDGRMFHFQGTCTYILAMDCKGEDFRVLVTNDDRGRKGVSWTKEVTVLIGDVAVQLLQEFVVKVCVFKELKMNLNGLVLWSPRSHLEVSVPGSYRGHTCGLCGNFNKYPQDDLQMSTGQLTQSESEFEQTDKGLSCKNVDPCKSAGYQARKGANARCKVLKSAAFKPCHRVVPPEPWYGACVYDLCACGANSDECLCDTLEAYASQCREAGVNLQWRSTSLSVGCPVERGFVFDECGPPCPVTCYNAHVPLGVIESHCFKPCVPGCQCPAGLVLHDHYCIQPEKCPKVIHDSAS</sequence>
<dbReference type="GO" id="GO:0030513">
    <property type="term" value="P:positive regulation of BMP signaling pathway"/>
    <property type="evidence" value="ECO:0007669"/>
    <property type="project" value="TreeGrafter"/>
</dbReference>
<dbReference type="Gene3D" id="2.10.70.10">
    <property type="entry name" value="Complement Module, domain 1"/>
    <property type="match status" value="1"/>
</dbReference>
<dbReference type="Pfam" id="PF00093">
    <property type="entry name" value="VWC"/>
    <property type="match status" value="1"/>
</dbReference>
<dbReference type="Gene3D" id="6.20.200.20">
    <property type="match status" value="2"/>
</dbReference>
<name>A0A3Q2NUD7_FUNHE</name>
<accession>A0A3Q2NUD7</accession>
<dbReference type="CDD" id="cd19941">
    <property type="entry name" value="TIL"/>
    <property type="match status" value="1"/>
</dbReference>
<dbReference type="AlphaFoldDB" id="A0A3Q2NUD7"/>
<evidence type="ECO:0000256" key="1">
    <source>
        <dbReference type="ARBA" id="ARBA00004613"/>
    </source>
</evidence>
<evidence type="ECO:0000313" key="8">
    <source>
        <dbReference type="Ensembl" id="ENSFHEP00000002892.1"/>
    </source>
</evidence>
<dbReference type="PANTHER" id="PTHR46698">
    <property type="entry name" value="CROSSVEINLESS 2"/>
    <property type="match status" value="1"/>
</dbReference>
<dbReference type="Ensembl" id="ENSFHET00000011470.1">
    <property type="protein sequence ID" value="ENSFHEP00000002892.1"/>
    <property type="gene ID" value="ENSFHEG00000003723.1"/>
</dbReference>
<keyword evidence="4" id="KW-0677">Repeat</keyword>
<dbReference type="InterPro" id="IPR014853">
    <property type="entry name" value="VWF/SSPO/ZAN-like_Cys-rich_dom"/>
</dbReference>
<feature type="domain" description="VWFC" evidence="6">
    <location>
        <begin position="1"/>
        <end position="58"/>
    </location>
</feature>
<evidence type="ECO:0000256" key="4">
    <source>
        <dbReference type="ARBA" id="ARBA00022737"/>
    </source>
</evidence>
<dbReference type="Pfam" id="PF08742">
    <property type="entry name" value="C8"/>
    <property type="match status" value="1"/>
</dbReference>
<feature type="domain" description="VWFD" evidence="7">
    <location>
        <begin position="276"/>
        <end position="431"/>
    </location>
</feature>
<keyword evidence="3" id="KW-0732">Signal</keyword>
<comment type="subcellular location">
    <subcellularLocation>
        <location evidence="1">Secreted</location>
    </subcellularLocation>
</comment>
<evidence type="ECO:0000259" key="7">
    <source>
        <dbReference type="PROSITE" id="PS51233"/>
    </source>
</evidence>
<feature type="domain" description="VWFC" evidence="6">
    <location>
        <begin position="55"/>
        <end position="116"/>
    </location>
</feature>
<dbReference type="PANTHER" id="PTHR46698:SF2">
    <property type="entry name" value="KIELIN_CHORDIN-LIKE PROTEIN"/>
    <property type="match status" value="1"/>
</dbReference>
<dbReference type="InterPro" id="IPR001846">
    <property type="entry name" value="VWF_type-D"/>
</dbReference>
<dbReference type="SMART" id="SM00216">
    <property type="entry name" value="VWD"/>
    <property type="match status" value="1"/>
</dbReference>
<organism evidence="8 9">
    <name type="scientific">Fundulus heteroclitus</name>
    <name type="common">Killifish</name>
    <name type="synonym">Mummichog</name>
    <dbReference type="NCBI Taxonomy" id="8078"/>
    <lineage>
        <taxon>Eukaryota</taxon>
        <taxon>Metazoa</taxon>
        <taxon>Chordata</taxon>
        <taxon>Craniata</taxon>
        <taxon>Vertebrata</taxon>
        <taxon>Euteleostomi</taxon>
        <taxon>Actinopterygii</taxon>
        <taxon>Neopterygii</taxon>
        <taxon>Teleostei</taxon>
        <taxon>Neoteleostei</taxon>
        <taxon>Acanthomorphata</taxon>
        <taxon>Ovalentaria</taxon>
        <taxon>Atherinomorphae</taxon>
        <taxon>Cyprinodontiformes</taxon>
        <taxon>Fundulidae</taxon>
        <taxon>Fundulus</taxon>
    </lineage>
</organism>
<evidence type="ECO:0000259" key="6">
    <source>
        <dbReference type="PROSITE" id="PS50184"/>
    </source>
</evidence>
<dbReference type="GO" id="GO:0005576">
    <property type="term" value="C:extracellular region"/>
    <property type="evidence" value="ECO:0007669"/>
    <property type="project" value="UniProtKB-SubCell"/>
</dbReference>
<keyword evidence="5" id="KW-1015">Disulfide bond</keyword>
<evidence type="ECO:0000256" key="3">
    <source>
        <dbReference type="ARBA" id="ARBA00022729"/>
    </source>
</evidence>